<comment type="caution">
    <text evidence="1">The sequence shown here is derived from an EMBL/GenBank/DDBJ whole genome shotgun (WGS) entry which is preliminary data.</text>
</comment>
<dbReference type="Proteomes" id="UP000295680">
    <property type="component" value="Unassembled WGS sequence"/>
</dbReference>
<sequence length="133" mass="14196">MTMTLIDWSARISARADALSVPDGGFSVNPSDGSDVRIGYAVAVHPEHERIFDGPVTRNDLHEYIAHAKDALSLPGRVLGGWRDPATGRVYLDVSIVTADLSEAMTLARETAQLAIFDFSAMESVPVATPSAA</sequence>
<name>A0A4R2IVJ5_9PSEU</name>
<evidence type="ECO:0000313" key="1">
    <source>
        <dbReference type="EMBL" id="TCO49651.1"/>
    </source>
</evidence>
<organism evidence="1 2">
    <name type="scientific">Actinocrispum wychmicini</name>
    <dbReference type="NCBI Taxonomy" id="1213861"/>
    <lineage>
        <taxon>Bacteria</taxon>
        <taxon>Bacillati</taxon>
        <taxon>Actinomycetota</taxon>
        <taxon>Actinomycetes</taxon>
        <taxon>Pseudonocardiales</taxon>
        <taxon>Pseudonocardiaceae</taxon>
        <taxon>Actinocrispum</taxon>
    </lineage>
</organism>
<gene>
    <name evidence="1" type="ORF">EV192_11416</name>
</gene>
<protein>
    <submittedName>
        <fullName evidence="1">Uncharacterized protein</fullName>
    </submittedName>
</protein>
<reference evidence="1 2" key="1">
    <citation type="submission" date="2019-03" db="EMBL/GenBank/DDBJ databases">
        <title>Genomic Encyclopedia of Type Strains, Phase IV (KMG-IV): sequencing the most valuable type-strain genomes for metagenomic binning, comparative biology and taxonomic classification.</title>
        <authorList>
            <person name="Goeker M."/>
        </authorList>
    </citation>
    <scope>NUCLEOTIDE SEQUENCE [LARGE SCALE GENOMIC DNA]</scope>
    <source>
        <strain evidence="1 2">DSM 45934</strain>
    </source>
</reference>
<proteinExistence type="predicted"/>
<evidence type="ECO:0000313" key="2">
    <source>
        <dbReference type="Proteomes" id="UP000295680"/>
    </source>
</evidence>
<accession>A0A4R2IVJ5</accession>
<dbReference type="EMBL" id="SLWS01000014">
    <property type="protein sequence ID" value="TCO49651.1"/>
    <property type="molecule type" value="Genomic_DNA"/>
</dbReference>
<keyword evidence="2" id="KW-1185">Reference proteome</keyword>
<dbReference type="AlphaFoldDB" id="A0A4R2IVJ5"/>